<keyword evidence="5" id="KW-0833">Ubl conjugation pathway</keyword>
<dbReference type="STRING" id="1182545.A0A072Q4Z3"/>
<dbReference type="GO" id="GO:0005524">
    <property type="term" value="F:ATP binding"/>
    <property type="evidence" value="ECO:0007669"/>
    <property type="project" value="UniProtKB-KW"/>
</dbReference>
<dbReference type="PROSITE" id="PS50127">
    <property type="entry name" value="UBC_2"/>
    <property type="match status" value="1"/>
</dbReference>
<dbReference type="PANTHER" id="PTHR24068">
    <property type="entry name" value="UBIQUITIN-CONJUGATING ENZYME E2"/>
    <property type="match status" value="1"/>
</dbReference>
<evidence type="ECO:0000259" key="7">
    <source>
        <dbReference type="PROSITE" id="PS50127"/>
    </source>
</evidence>
<sequence>MSAAEKWLVRQLNDQNRDPVSGVSAGPMGDDMFHWQATMMGPTDTPYQGAVFFLMMSFPTDYPFKPPTVAFTTRIYHPNISPNGSIGVDILRGQWAPALSPIRYKVLLSIQSLLDDPNPHSPMGGSEEAAFLYLNDRARYNAKVREWVRKYAI</sequence>
<dbReference type="Pfam" id="PF00179">
    <property type="entry name" value="UQ_con"/>
    <property type="match status" value="1"/>
</dbReference>
<keyword evidence="4" id="KW-0547">Nucleotide-binding</keyword>
<dbReference type="AlphaFoldDB" id="A0A072Q4Z3"/>
<dbReference type="GeneID" id="25275909"/>
<evidence type="ECO:0000256" key="6">
    <source>
        <dbReference type="ARBA" id="ARBA00022840"/>
    </source>
</evidence>
<dbReference type="InterPro" id="IPR000608">
    <property type="entry name" value="UBC"/>
</dbReference>
<comment type="caution">
    <text evidence="8">The sequence shown here is derived from an EMBL/GenBank/DDBJ whole genome shotgun (WGS) entry which is preliminary data.</text>
</comment>
<dbReference type="RefSeq" id="XP_013265575.1">
    <property type="nucleotide sequence ID" value="XM_013410121.1"/>
</dbReference>
<dbReference type="InterPro" id="IPR016135">
    <property type="entry name" value="UBQ-conjugating_enzyme/RWD"/>
</dbReference>
<dbReference type="Proteomes" id="UP000027920">
    <property type="component" value="Unassembled WGS sequence"/>
</dbReference>
<evidence type="ECO:0000256" key="2">
    <source>
        <dbReference type="ARBA" id="ARBA00004906"/>
    </source>
</evidence>
<dbReference type="HOGENOM" id="CLU_030988_13_3_1"/>
<organism evidence="8 9">
    <name type="scientific">Exophiala aquamarina CBS 119918</name>
    <dbReference type="NCBI Taxonomy" id="1182545"/>
    <lineage>
        <taxon>Eukaryota</taxon>
        <taxon>Fungi</taxon>
        <taxon>Dikarya</taxon>
        <taxon>Ascomycota</taxon>
        <taxon>Pezizomycotina</taxon>
        <taxon>Eurotiomycetes</taxon>
        <taxon>Chaetothyriomycetidae</taxon>
        <taxon>Chaetothyriales</taxon>
        <taxon>Herpotrichiellaceae</taxon>
        <taxon>Exophiala</taxon>
    </lineage>
</organism>
<evidence type="ECO:0000313" key="9">
    <source>
        <dbReference type="Proteomes" id="UP000027920"/>
    </source>
</evidence>
<evidence type="ECO:0000256" key="4">
    <source>
        <dbReference type="ARBA" id="ARBA00022741"/>
    </source>
</evidence>
<keyword evidence="9" id="KW-1185">Reference proteome</keyword>
<name>A0A072Q4Z3_9EURO</name>
<comment type="pathway">
    <text evidence="2">Protein modification; protein ubiquitination.</text>
</comment>
<dbReference type="SUPFAM" id="SSF54495">
    <property type="entry name" value="UBC-like"/>
    <property type="match status" value="1"/>
</dbReference>
<evidence type="ECO:0000256" key="1">
    <source>
        <dbReference type="ARBA" id="ARBA00000485"/>
    </source>
</evidence>
<dbReference type="EMBL" id="AMGV01000001">
    <property type="protein sequence ID" value="KEF62985.1"/>
    <property type="molecule type" value="Genomic_DNA"/>
</dbReference>
<comment type="catalytic activity">
    <reaction evidence="1">
        <text>S-ubiquitinyl-[E1 ubiquitin-activating enzyme]-L-cysteine + [E2 ubiquitin-conjugating enzyme]-L-cysteine = [E1 ubiquitin-activating enzyme]-L-cysteine + S-ubiquitinyl-[E2 ubiquitin-conjugating enzyme]-L-cysteine.</text>
        <dbReference type="EC" id="2.3.2.23"/>
    </reaction>
</comment>
<dbReference type="Gene3D" id="3.10.110.10">
    <property type="entry name" value="Ubiquitin Conjugating Enzyme"/>
    <property type="match status" value="1"/>
</dbReference>
<reference evidence="8 9" key="1">
    <citation type="submission" date="2013-03" db="EMBL/GenBank/DDBJ databases">
        <title>The Genome Sequence of Exophiala aquamarina CBS 119918.</title>
        <authorList>
            <consortium name="The Broad Institute Genomics Platform"/>
            <person name="Cuomo C."/>
            <person name="de Hoog S."/>
            <person name="Gorbushina A."/>
            <person name="Walker B."/>
            <person name="Young S.K."/>
            <person name="Zeng Q."/>
            <person name="Gargeya S."/>
            <person name="Fitzgerald M."/>
            <person name="Haas B."/>
            <person name="Abouelleil A."/>
            <person name="Allen A.W."/>
            <person name="Alvarado L."/>
            <person name="Arachchi H.M."/>
            <person name="Berlin A.M."/>
            <person name="Chapman S.B."/>
            <person name="Gainer-Dewar J."/>
            <person name="Goldberg J."/>
            <person name="Griggs A."/>
            <person name="Gujja S."/>
            <person name="Hansen M."/>
            <person name="Howarth C."/>
            <person name="Imamovic A."/>
            <person name="Ireland A."/>
            <person name="Larimer J."/>
            <person name="McCowan C."/>
            <person name="Murphy C."/>
            <person name="Pearson M."/>
            <person name="Poon T.W."/>
            <person name="Priest M."/>
            <person name="Roberts A."/>
            <person name="Saif S."/>
            <person name="Shea T."/>
            <person name="Sisk P."/>
            <person name="Sykes S."/>
            <person name="Wortman J."/>
            <person name="Nusbaum C."/>
            <person name="Birren B."/>
        </authorList>
    </citation>
    <scope>NUCLEOTIDE SEQUENCE [LARGE SCALE GENOMIC DNA]</scope>
    <source>
        <strain evidence="8 9">CBS 119918</strain>
    </source>
</reference>
<feature type="domain" description="UBC core" evidence="7">
    <location>
        <begin position="3"/>
        <end position="153"/>
    </location>
</feature>
<evidence type="ECO:0000256" key="5">
    <source>
        <dbReference type="ARBA" id="ARBA00022786"/>
    </source>
</evidence>
<keyword evidence="3" id="KW-0808">Transferase</keyword>
<proteinExistence type="predicted"/>
<accession>A0A072Q4Z3</accession>
<keyword evidence="6" id="KW-0067">ATP-binding</keyword>
<evidence type="ECO:0000313" key="8">
    <source>
        <dbReference type="EMBL" id="KEF62985.1"/>
    </source>
</evidence>
<evidence type="ECO:0000256" key="3">
    <source>
        <dbReference type="ARBA" id="ARBA00022679"/>
    </source>
</evidence>
<dbReference type="GO" id="GO:0061631">
    <property type="term" value="F:ubiquitin conjugating enzyme activity"/>
    <property type="evidence" value="ECO:0007669"/>
    <property type="project" value="UniProtKB-EC"/>
</dbReference>
<gene>
    <name evidence="8" type="ORF">A1O9_00960</name>
</gene>
<protein>
    <submittedName>
        <fullName evidence="8">Ubiquitin-conjugating enzyme E2 D2</fullName>
    </submittedName>
</protein>
<dbReference type="OrthoDB" id="7851174at2759"/>
<dbReference type="VEuPathDB" id="FungiDB:A1O9_00960"/>
<dbReference type="SMART" id="SM00212">
    <property type="entry name" value="UBCc"/>
    <property type="match status" value="1"/>
</dbReference>
<dbReference type="FunFam" id="3.10.110.10:FF:000101">
    <property type="entry name" value="Ubiquitin-conjugating enzyme E2 D2"/>
    <property type="match status" value="1"/>
</dbReference>